<comment type="caution">
    <text evidence="1">The sequence shown here is derived from an EMBL/GenBank/DDBJ whole genome shotgun (WGS) entry which is preliminary data.</text>
</comment>
<dbReference type="Proteomes" id="UP000789570">
    <property type="component" value="Unassembled WGS sequence"/>
</dbReference>
<dbReference type="AlphaFoldDB" id="A0A9N9II06"/>
<accession>A0A9N9II06</accession>
<evidence type="ECO:0000313" key="1">
    <source>
        <dbReference type="EMBL" id="CAG8735655.1"/>
    </source>
</evidence>
<name>A0A9N9II06_9GLOM</name>
<evidence type="ECO:0000313" key="2">
    <source>
        <dbReference type="Proteomes" id="UP000789570"/>
    </source>
</evidence>
<feature type="non-terminal residue" evidence="1">
    <location>
        <position position="56"/>
    </location>
</feature>
<keyword evidence="2" id="KW-1185">Reference proteome</keyword>
<proteinExistence type="predicted"/>
<sequence length="56" mass="6438">MKSRQKSIEGGVNPYKNIVKCEPVSSYTRFDYFHIHIKEGSLPILNNQKLNSVLES</sequence>
<organism evidence="1 2">
    <name type="scientific">Funneliformis caledonium</name>
    <dbReference type="NCBI Taxonomy" id="1117310"/>
    <lineage>
        <taxon>Eukaryota</taxon>
        <taxon>Fungi</taxon>
        <taxon>Fungi incertae sedis</taxon>
        <taxon>Mucoromycota</taxon>
        <taxon>Glomeromycotina</taxon>
        <taxon>Glomeromycetes</taxon>
        <taxon>Glomerales</taxon>
        <taxon>Glomeraceae</taxon>
        <taxon>Funneliformis</taxon>
    </lineage>
</organism>
<reference evidence="1" key="1">
    <citation type="submission" date="2021-06" db="EMBL/GenBank/DDBJ databases">
        <authorList>
            <person name="Kallberg Y."/>
            <person name="Tangrot J."/>
            <person name="Rosling A."/>
        </authorList>
    </citation>
    <scope>NUCLEOTIDE SEQUENCE</scope>
    <source>
        <strain evidence="1">UK204</strain>
    </source>
</reference>
<gene>
    <name evidence="1" type="ORF">FCALED_LOCUS15286</name>
</gene>
<dbReference type="EMBL" id="CAJVPQ010013387">
    <property type="protein sequence ID" value="CAG8735655.1"/>
    <property type="molecule type" value="Genomic_DNA"/>
</dbReference>
<protein>
    <submittedName>
        <fullName evidence="1">17394_t:CDS:1</fullName>
    </submittedName>
</protein>